<comment type="caution">
    <text evidence="1">The sequence shown here is derived from an EMBL/GenBank/DDBJ whole genome shotgun (WGS) entry which is preliminary data.</text>
</comment>
<dbReference type="AlphaFoldDB" id="J9CFK3"/>
<accession>J9CFK3</accession>
<dbReference type="EMBL" id="AMCI01004090">
    <property type="protein sequence ID" value="EJW98805.1"/>
    <property type="molecule type" value="Genomic_DNA"/>
</dbReference>
<evidence type="ECO:0000313" key="1">
    <source>
        <dbReference type="EMBL" id="EJW98805.1"/>
    </source>
</evidence>
<organism evidence="1">
    <name type="scientific">gut metagenome</name>
    <dbReference type="NCBI Taxonomy" id="749906"/>
    <lineage>
        <taxon>unclassified sequences</taxon>
        <taxon>metagenomes</taxon>
        <taxon>organismal metagenomes</taxon>
    </lineage>
</organism>
<proteinExistence type="predicted"/>
<name>J9CFK3_9ZZZZ</name>
<reference evidence="1" key="1">
    <citation type="journal article" date="2012" name="PLoS ONE">
        <title>Gene sets for utilization of primary and secondary nutrition supplies in the distal gut of endangered iberian lynx.</title>
        <authorList>
            <person name="Alcaide M."/>
            <person name="Messina E."/>
            <person name="Richter M."/>
            <person name="Bargiela R."/>
            <person name="Peplies J."/>
            <person name="Huws S.A."/>
            <person name="Newbold C.J."/>
            <person name="Golyshin P.N."/>
            <person name="Simon M.A."/>
            <person name="Lopez G."/>
            <person name="Yakimov M.M."/>
            <person name="Ferrer M."/>
        </authorList>
    </citation>
    <scope>NUCLEOTIDE SEQUENCE</scope>
</reference>
<sequence>MRPSAEFPNPTSTWPLLRRPSFSALTFVLMRRPARSPKPKGLISATTTSFTMLSMK</sequence>
<gene>
    <name evidence="1" type="ORF">EVA_13088</name>
</gene>
<protein>
    <submittedName>
        <fullName evidence="1">Uncharacterized protein</fullName>
    </submittedName>
</protein>